<dbReference type="PANTHER" id="PTHR11601">
    <property type="entry name" value="CYSTEINE DESULFURYLASE FAMILY MEMBER"/>
    <property type="match status" value="1"/>
</dbReference>
<dbReference type="FunFam" id="3.40.640.10:FF:000084">
    <property type="entry name" value="IscS-like cysteine desulfurase"/>
    <property type="match status" value="1"/>
</dbReference>
<evidence type="ECO:0000256" key="6">
    <source>
        <dbReference type="ARBA" id="ARBA00022898"/>
    </source>
</evidence>
<evidence type="ECO:0000256" key="3">
    <source>
        <dbReference type="ARBA" id="ARBA00012239"/>
    </source>
</evidence>
<dbReference type="Gene3D" id="1.10.260.50">
    <property type="match status" value="1"/>
</dbReference>
<dbReference type="EMBL" id="FRDM01000001">
    <property type="protein sequence ID" value="SHN52789.1"/>
    <property type="molecule type" value="Genomic_DNA"/>
</dbReference>
<dbReference type="InterPro" id="IPR015421">
    <property type="entry name" value="PyrdxlP-dep_Trfase_major"/>
</dbReference>
<evidence type="ECO:0000259" key="11">
    <source>
        <dbReference type="Pfam" id="PF00266"/>
    </source>
</evidence>
<dbReference type="InterPro" id="IPR020578">
    <property type="entry name" value="Aminotrans_V_PyrdxlP_BS"/>
</dbReference>
<evidence type="ECO:0000256" key="8">
    <source>
        <dbReference type="ARBA" id="ARBA00023014"/>
    </source>
</evidence>
<keyword evidence="8" id="KW-0411">Iron-sulfur</keyword>
<dbReference type="InterPro" id="IPR000192">
    <property type="entry name" value="Aminotrans_V_dom"/>
</dbReference>
<keyword evidence="6" id="KW-0663">Pyridoxal phosphate</keyword>
<dbReference type="PIRSF" id="PIRSF005572">
    <property type="entry name" value="NifS"/>
    <property type="match status" value="1"/>
</dbReference>
<evidence type="ECO:0000256" key="1">
    <source>
        <dbReference type="ARBA" id="ARBA00001933"/>
    </source>
</evidence>
<evidence type="ECO:0000256" key="2">
    <source>
        <dbReference type="ARBA" id="ARBA00006490"/>
    </source>
</evidence>
<evidence type="ECO:0000256" key="9">
    <source>
        <dbReference type="ARBA" id="ARBA00050776"/>
    </source>
</evidence>
<dbReference type="PROSITE" id="PS00595">
    <property type="entry name" value="AA_TRANSFER_CLASS_5"/>
    <property type="match status" value="1"/>
</dbReference>
<evidence type="ECO:0000256" key="7">
    <source>
        <dbReference type="ARBA" id="ARBA00023004"/>
    </source>
</evidence>
<protein>
    <recommendedName>
        <fullName evidence="3">cysteine desulfurase</fullName>
        <ecNumber evidence="3">2.8.1.7</ecNumber>
    </recommendedName>
</protein>
<feature type="domain" description="Aminotransferase class V" evidence="11">
    <location>
        <begin position="9"/>
        <end position="373"/>
    </location>
</feature>
<comment type="similarity">
    <text evidence="2">Belongs to the class-V pyridoxal-phosphate-dependent aminotransferase family. NifS/IscS subfamily.</text>
</comment>
<dbReference type="PANTHER" id="PTHR11601:SF34">
    <property type="entry name" value="CYSTEINE DESULFURASE"/>
    <property type="match status" value="1"/>
</dbReference>
<accession>A0A1M7S2C1</accession>
<keyword evidence="5" id="KW-0479">Metal-binding</keyword>
<comment type="cofactor">
    <cofactor evidence="1 10">
        <name>pyridoxal 5'-phosphate</name>
        <dbReference type="ChEBI" id="CHEBI:597326"/>
    </cofactor>
</comment>
<gene>
    <name evidence="12" type="ORF">SAMN05660350_00427</name>
</gene>
<proteinExistence type="inferred from homology"/>
<sequence>MLPDFAGPVYLDFNATTPVDPDVLAAMLPWFADQYGNAASQHLLGRAADDAVEEARRSVAELIGCSPGEIIFTSGATESNNQALKGVLDTAAKDERSLVTSEIEHKAVLDVCDWLTGRRVNVRRVNVARNGVVEVADLARSLTPRTTLVSVMAANNETGVVQPLDVISRMARDVGALVHTDATQAVGKIPFDVNDVDVDLASFSSHKMYGPKGVGALYVRRRTPLAALLHGGGHERGLRSGTLNVPGIVGFGEAARLALQRQAGDAAHCRRLVAVLRGRLEDLVPGAQATITCRREPSKDLKMLPNTLNMRFPGADAEAVLANAPLIAASSGSACTARVPEPSHVLVAMLQDESQARECIRFSVGRTTTEADVLAAAEQVAVAVERVRELTR</sequence>
<dbReference type="InterPro" id="IPR015424">
    <property type="entry name" value="PyrdxlP-dep_Trfase"/>
</dbReference>
<dbReference type="InterPro" id="IPR016454">
    <property type="entry name" value="Cysteine_dSase"/>
</dbReference>
<dbReference type="GO" id="GO:0031071">
    <property type="term" value="F:cysteine desulfurase activity"/>
    <property type="evidence" value="ECO:0007669"/>
    <property type="project" value="UniProtKB-EC"/>
</dbReference>
<name>A0A1M7S2C1_9ACTN</name>
<dbReference type="SUPFAM" id="SSF53383">
    <property type="entry name" value="PLP-dependent transferases"/>
    <property type="match status" value="1"/>
</dbReference>
<dbReference type="AlphaFoldDB" id="A0A1M7S2C1"/>
<dbReference type="GO" id="GO:0046872">
    <property type="term" value="F:metal ion binding"/>
    <property type="evidence" value="ECO:0007669"/>
    <property type="project" value="UniProtKB-KW"/>
</dbReference>
<dbReference type="InterPro" id="IPR015422">
    <property type="entry name" value="PyrdxlP-dep_Trfase_small"/>
</dbReference>
<comment type="catalytic activity">
    <reaction evidence="9">
        <text>(sulfur carrier)-H + L-cysteine = (sulfur carrier)-SH + L-alanine</text>
        <dbReference type="Rhea" id="RHEA:43892"/>
        <dbReference type="Rhea" id="RHEA-COMP:14737"/>
        <dbReference type="Rhea" id="RHEA-COMP:14739"/>
        <dbReference type="ChEBI" id="CHEBI:29917"/>
        <dbReference type="ChEBI" id="CHEBI:35235"/>
        <dbReference type="ChEBI" id="CHEBI:57972"/>
        <dbReference type="ChEBI" id="CHEBI:64428"/>
        <dbReference type="EC" id="2.8.1.7"/>
    </reaction>
</comment>
<evidence type="ECO:0000256" key="10">
    <source>
        <dbReference type="RuleBase" id="RU004504"/>
    </source>
</evidence>
<evidence type="ECO:0000313" key="13">
    <source>
        <dbReference type="Proteomes" id="UP000184428"/>
    </source>
</evidence>
<dbReference type="Proteomes" id="UP000184428">
    <property type="component" value="Unassembled WGS sequence"/>
</dbReference>
<dbReference type="Gene3D" id="3.40.640.10">
    <property type="entry name" value="Type I PLP-dependent aspartate aminotransferase-like (Major domain)"/>
    <property type="match status" value="1"/>
</dbReference>
<dbReference type="Gene3D" id="3.90.1150.10">
    <property type="entry name" value="Aspartate Aminotransferase, domain 1"/>
    <property type="match status" value="1"/>
</dbReference>
<dbReference type="GO" id="GO:0051536">
    <property type="term" value="F:iron-sulfur cluster binding"/>
    <property type="evidence" value="ECO:0007669"/>
    <property type="project" value="UniProtKB-KW"/>
</dbReference>
<evidence type="ECO:0000256" key="5">
    <source>
        <dbReference type="ARBA" id="ARBA00022723"/>
    </source>
</evidence>
<evidence type="ECO:0000313" key="12">
    <source>
        <dbReference type="EMBL" id="SHN52789.1"/>
    </source>
</evidence>
<dbReference type="EC" id="2.8.1.7" evidence="3"/>
<dbReference type="Pfam" id="PF00266">
    <property type="entry name" value="Aminotran_5"/>
    <property type="match status" value="1"/>
</dbReference>
<organism evidence="12 13">
    <name type="scientific">Geodermatophilus obscurus</name>
    <dbReference type="NCBI Taxonomy" id="1861"/>
    <lineage>
        <taxon>Bacteria</taxon>
        <taxon>Bacillati</taxon>
        <taxon>Actinomycetota</taxon>
        <taxon>Actinomycetes</taxon>
        <taxon>Geodermatophilales</taxon>
        <taxon>Geodermatophilaceae</taxon>
        <taxon>Geodermatophilus</taxon>
    </lineage>
</organism>
<reference evidence="12 13" key="1">
    <citation type="submission" date="2016-12" db="EMBL/GenBank/DDBJ databases">
        <authorList>
            <person name="Song W.-J."/>
            <person name="Kurnit D.M."/>
        </authorList>
    </citation>
    <scope>NUCLEOTIDE SEQUENCE [LARGE SCALE GENOMIC DNA]</scope>
    <source>
        <strain evidence="12 13">DSM 43162</strain>
    </source>
</reference>
<keyword evidence="4" id="KW-0808">Transferase</keyword>
<evidence type="ECO:0000256" key="4">
    <source>
        <dbReference type="ARBA" id="ARBA00022679"/>
    </source>
</evidence>
<keyword evidence="7" id="KW-0408">Iron</keyword>